<organism evidence="1 2">
    <name type="scientific">Pelagerythrobacter marinus</name>
    <dbReference type="NCBI Taxonomy" id="538382"/>
    <lineage>
        <taxon>Bacteria</taxon>
        <taxon>Pseudomonadati</taxon>
        <taxon>Pseudomonadota</taxon>
        <taxon>Alphaproteobacteria</taxon>
        <taxon>Sphingomonadales</taxon>
        <taxon>Erythrobacteraceae</taxon>
        <taxon>Pelagerythrobacter</taxon>
    </lineage>
</organism>
<evidence type="ECO:0000313" key="2">
    <source>
        <dbReference type="Proteomes" id="UP000444401"/>
    </source>
</evidence>
<name>A0ABW9UVK6_9SPHN</name>
<proteinExistence type="predicted"/>
<sequence length="323" mass="33884">MADWLVEEGISEHRAVRIADGRIVEAHVEWPGRAMPGQVLEGRLLARNAGGSRGRVALPGGEEALVGRLPRDAAEGAGLRVEIVRAAIGERGRSKLAQARPSAAEPAAPTLAERLSAAGRAVRVVHAFPPCDWDELVGEAFDARIDFAGGTLLLAPTPGMTVIDIDGALPPRELALAACAPIAAALRRFGLGGTVAIDFPTLSAREDRRAVDAALGAALEGWPHERTAMNGFGLVQIVARLERPSLLHLAHVAPAALAARRLLRRAERVAEPGALLLACHPAVAAQLAPPWLEELTRRTGRAVRIESDATLAPEAGFAQAVAA</sequence>
<accession>A0ABW9UVK6</accession>
<dbReference type="EMBL" id="WTYO01000002">
    <property type="protein sequence ID" value="MXO68478.1"/>
    <property type="molecule type" value="Genomic_DNA"/>
</dbReference>
<keyword evidence="2" id="KW-1185">Reference proteome</keyword>
<gene>
    <name evidence="1" type="ORF">GRI72_06520</name>
</gene>
<dbReference type="Proteomes" id="UP000444401">
    <property type="component" value="Unassembled WGS sequence"/>
</dbReference>
<comment type="caution">
    <text evidence="1">The sequence shown here is derived from an EMBL/GenBank/DDBJ whole genome shotgun (WGS) entry which is preliminary data.</text>
</comment>
<evidence type="ECO:0000313" key="1">
    <source>
        <dbReference type="EMBL" id="MXO68478.1"/>
    </source>
</evidence>
<protein>
    <submittedName>
        <fullName evidence="1">Ribonuclease</fullName>
    </submittedName>
</protein>
<reference evidence="1 2" key="1">
    <citation type="submission" date="2019-12" db="EMBL/GenBank/DDBJ databases">
        <title>Genomic-based taxomic classification of the family Erythrobacteraceae.</title>
        <authorList>
            <person name="Xu L."/>
        </authorList>
    </citation>
    <scope>NUCLEOTIDE SEQUENCE [LARGE SCALE GENOMIC DNA]</scope>
    <source>
        <strain evidence="1 2">H32</strain>
    </source>
</reference>
<dbReference type="RefSeq" id="WP_160733106.1">
    <property type="nucleotide sequence ID" value="NZ_WTYO01000002.1"/>
</dbReference>